<sequence>MNNTEFIERNIGLDETFIRVIKTPTHFKVSSTTELKAASLFMPASKNGILDGVSVDRAIYSTTLQTKLRAHAHFPRKPEDEVIPYAGLAFISVAKILNLNNLSMKQLMPSAAKDPSKVEQTLADINNLLAGFDTSCMADCPYCGVIATPMNESERVPPPTNVSISESGNPSHAEIFYMVRPARPADPLATIVQELARHMNRSAIIRLDPNPDSEDNAPSL</sequence>
<keyword evidence="2" id="KW-1185">Reference proteome</keyword>
<gene>
    <name evidence="1" type="ORF">I5L79_15925</name>
</gene>
<comment type="caution">
    <text evidence="1">The sequence shown here is derived from an EMBL/GenBank/DDBJ whole genome shotgun (WGS) entry which is preliminary data.</text>
</comment>
<dbReference type="RefSeq" id="WP_196956062.1">
    <property type="nucleotide sequence ID" value="NZ_JADWYK010000010.1"/>
</dbReference>
<dbReference type="Proteomes" id="UP000601099">
    <property type="component" value="Unassembled WGS sequence"/>
</dbReference>
<organism evidence="1 2">
    <name type="scientific">Hymenobacter guriensis</name>
    <dbReference type="NCBI Taxonomy" id="2793065"/>
    <lineage>
        <taxon>Bacteria</taxon>
        <taxon>Pseudomonadati</taxon>
        <taxon>Bacteroidota</taxon>
        <taxon>Cytophagia</taxon>
        <taxon>Cytophagales</taxon>
        <taxon>Hymenobacteraceae</taxon>
        <taxon>Hymenobacter</taxon>
    </lineage>
</organism>
<proteinExistence type="predicted"/>
<name>A0ABS0L4M3_9BACT</name>
<accession>A0ABS0L4M3</accession>
<reference evidence="1 2" key="1">
    <citation type="submission" date="2020-11" db="EMBL/GenBank/DDBJ databases">
        <title>Hymenobacter sp.</title>
        <authorList>
            <person name="Kim M.K."/>
        </authorList>
    </citation>
    <scope>NUCLEOTIDE SEQUENCE [LARGE SCALE GENOMIC DNA]</scope>
    <source>
        <strain evidence="1 2">BT594</strain>
    </source>
</reference>
<evidence type="ECO:0000313" key="2">
    <source>
        <dbReference type="Proteomes" id="UP000601099"/>
    </source>
</evidence>
<evidence type="ECO:0000313" key="1">
    <source>
        <dbReference type="EMBL" id="MBG8555042.1"/>
    </source>
</evidence>
<dbReference type="EMBL" id="JADWYK010000010">
    <property type="protein sequence ID" value="MBG8555042.1"/>
    <property type="molecule type" value="Genomic_DNA"/>
</dbReference>
<protein>
    <submittedName>
        <fullName evidence="1">Uncharacterized protein</fullName>
    </submittedName>
</protein>